<evidence type="ECO:0000313" key="8">
    <source>
        <dbReference type="Proteomes" id="UP001162640"/>
    </source>
</evidence>
<dbReference type="PANTHER" id="PTHR31308:SF3">
    <property type="entry name" value="ENDOGLYCOCERAMIDASE"/>
    <property type="match status" value="1"/>
</dbReference>
<proteinExistence type="inferred from homology"/>
<dbReference type="GO" id="GO:0004553">
    <property type="term" value="F:hydrolase activity, hydrolyzing O-glycosyl compounds"/>
    <property type="evidence" value="ECO:0007669"/>
    <property type="project" value="InterPro"/>
</dbReference>
<organism evidence="7 8">
    <name type="scientific">Triparma laevis f. inornata</name>
    <dbReference type="NCBI Taxonomy" id="1714386"/>
    <lineage>
        <taxon>Eukaryota</taxon>
        <taxon>Sar</taxon>
        <taxon>Stramenopiles</taxon>
        <taxon>Ochrophyta</taxon>
        <taxon>Bolidophyceae</taxon>
        <taxon>Parmales</taxon>
        <taxon>Triparmaceae</taxon>
        <taxon>Triparma</taxon>
    </lineage>
</organism>
<evidence type="ECO:0000256" key="3">
    <source>
        <dbReference type="ARBA" id="ARBA00023295"/>
    </source>
</evidence>
<name>A0A9W7DPJ7_9STRA</name>
<dbReference type="InterPro" id="IPR017853">
    <property type="entry name" value="GH"/>
</dbReference>
<gene>
    <name evidence="7" type="ORF">TL16_g00999</name>
</gene>
<evidence type="ECO:0000256" key="1">
    <source>
        <dbReference type="ARBA" id="ARBA00005641"/>
    </source>
</evidence>
<dbReference type="Pfam" id="PF00150">
    <property type="entry name" value="Cellulase"/>
    <property type="match status" value="1"/>
</dbReference>
<evidence type="ECO:0000256" key="2">
    <source>
        <dbReference type="ARBA" id="ARBA00022801"/>
    </source>
</evidence>
<evidence type="ECO:0000256" key="4">
    <source>
        <dbReference type="RuleBase" id="RU361153"/>
    </source>
</evidence>
<dbReference type="GO" id="GO:0000272">
    <property type="term" value="P:polysaccharide catabolic process"/>
    <property type="evidence" value="ECO:0007669"/>
    <property type="project" value="InterPro"/>
</dbReference>
<dbReference type="EMBL" id="BLQM01000020">
    <property type="protein sequence ID" value="GMH51379.1"/>
    <property type="molecule type" value="Genomic_DNA"/>
</dbReference>
<dbReference type="AlphaFoldDB" id="A0A9W7DPJ7"/>
<dbReference type="PANTHER" id="PTHR31308">
    <property type="match status" value="1"/>
</dbReference>
<dbReference type="Proteomes" id="UP001162640">
    <property type="component" value="Unassembled WGS sequence"/>
</dbReference>
<evidence type="ECO:0000256" key="5">
    <source>
        <dbReference type="SAM" id="SignalP"/>
    </source>
</evidence>
<feature type="chain" id="PRO_5040792223" description="Glycoside hydrolase family 5 domain-containing protein" evidence="5">
    <location>
        <begin position="16"/>
        <end position="562"/>
    </location>
</feature>
<evidence type="ECO:0000313" key="7">
    <source>
        <dbReference type="EMBL" id="GMH51379.1"/>
    </source>
</evidence>
<feature type="domain" description="Glycoside hydrolase family 5" evidence="6">
    <location>
        <begin position="58"/>
        <end position="389"/>
    </location>
</feature>
<keyword evidence="5" id="KW-0732">Signal</keyword>
<reference evidence="8" key="1">
    <citation type="journal article" date="2023" name="Commun. Biol.">
        <title>Genome analysis of Parmales, the sister group of diatoms, reveals the evolutionary specialization of diatoms from phago-mixotrophs to photoautotrophs.</title>
        <authorList>
            <person name="Ban H."/>
            <person name="Sato S."/>
            <person name="Yoshikawa S."/>
            <person name="Yamada K."/>
            <person name="Nakamura Y."/>
            <person name="Ichinomiya M."/>
            <person name="Sato N."/>
            <person name="Blanc-Mathieu R."/>
            <person name="Endo H."/>
            <person name="Kuwata A."/>
            <person name="Ogata H."/>
        </authorList>
    </citation>
    <scope>NUCLEOTIDE SEQUENCE [LARGE SCALE GENOMIC DNA]</scope>
</reference>
<dbReference type="InterPro" id="IPR052066">
    <property type="entry name" value="Glycosphingolipid_Hydrolases"/>
</dbReference>
<dbReference type="SUPFAM" id="SSF51445">
    <property type="entry name" value="(Trans)glycosidases"/>
    <property type="match status" value="1"/>
</dbReference>
<feature type="signal peptide" evidence="5">
    <location>
        <begin position="1"/>
        <end position="15"/>
    </location>
</feature>
<dbReference type="Gene3D" id="2.60.40.1180">
    <property type="entry name" value="Golgi alpha-mannosidase II"/>
    <property type="match status" value="1"/>
</dbReference>
<evidence type="ECO:0000259" key="6">
    <source>
        <dbReference type="Pfam" id="PF00150"/>
    </source>
</evidence>
<sequence length="562" mass="63873">MKLLFLLLSLPSILSAPSPIKVDPETNHFVDSYGRQRFFHGVNAVYKEEPYHPSTGEWNAEESMNSQDAKQLADWGFNVVRLGVLWSGLEPTQGTFNITYLDEIQKIVNTLKSENIYTILDMHQDVLSRAFCGNGIPLWAADIASNESKAFPLPVKMPYEVVDNGTPGTDGAPKIEDCLSKDFITYYFSGSVSKAFQSLYDNKYGLLDQFVKFWEVVVERFEEENYVLGYEIINEPWAGDIYSDPRRIFNAESSLLEPFYKRVHEAIRRIDDEKIVFYEPLTYDVWPVGFDSIPVGGDEYTDRSAMSYHIYCPLAGGSTTPLELKLACQVIDWDFFHQRVHDIKRIGGGGMMTEWGSLSNTNLDLAELNHILRLADDHLVSQVYWQYKDYHDITCTGDAGISLYPGGEIQDDKVKILARTYAEVVAGNTVTMKFHEKISSLDIDASITINANLCPTHYARRRFNLVYEPNVKTSYIVEDVEEGAEEGEFAERTSVIRIDREHWYRRGVIVDVDWGEGPEGEVECSDDGRKVRLIHAEDVVEGQEISATVKPCYHLLHAMCTC</sequence>
<dbReference type="InterPro" id="IPR013780">
    <property type="entry name" value="Glyco_hydro_b"/>
</dbReference>
<dbReference type="InterPro" id="IPR001547">
    <property type="entry name" value="Glyco_hydro_5"/>
</dbReference>
<comment type="caution">
    <text evidence="7">The sequence shown here is derived from an EMBL/GenBank/DDBJ whole genome shotgun (WGS) entry which is preliminary data.</text>
</comment>
<keyword evidence="2 4" id="KW-0378">Hydrolase</keyword>
<accession>A0A9W7DPJ7</accession>
<protein>
    <recommendedName>
        <fullName evidence="6">Glycoside hydrolase family 5 domain-containing protein</fullName>
    </recommendedName>
</protein>
<comment type="similarity">
    <text evidence="1 4">Belongs to the glycosyl hydrolase 5 (cellulase A) family.</text>
</comment>
<dbReference type="Gene3D" id="3.20.20.80">
    <property type="entry name" value="Glycosidases"/>
    <property type="match status" value="1"/>
</dbReference>
<keyword evidence="3 4" id="KW-0326">Glycosidase</keyword>